<dbReference type="EMBL" id="VSRR010050843">
    <property type="protein sequence ID" value="MPC79329.1"/>
    <property type="molecule type" value="Genomic_DNA"/>
</dbReference>
<keyword evidence="3" id="KW-1185">Reference proteome</keyword>
<dbReference type="Proteomes" id="UP000324222">
    <property type="component" value="Unassembled WGS sequence"/>
</dbReference>
<sequence length="105" mass="11739">MTDVKGMVKRLGRQRLTSSFSNPSNGSFSRLPLSFAWRFSDVISRDTSPVNQQREGGRKGGTKRGREIVEGSKSPRSISAKIRERIVAEMNNRAKASREQVSRVS</sequence>
<organism evidence="2 3">
    <name type="scientific">Portunus trituberculatus</name>
    <name type="common">Swimming crab</name>
    <name type="synonym">Neptunus trituberculatus</name>
    <dbReference type="NCBI Taxonomy" id="210409"/>
    <lineage>
        <taxon>Eukaryota</taxon>
        <taxon>Metazoa</taxon>
        <taxon>Ecdysozoa</taxon>
        <taxon>Arthropoda</taxon>
        <taxon>Crustacea</taxon>
        <taxon>Multicrustacea</taxon>
        <taxon>Malacostraca</taxon>
        <taxon>Eumalacostraca</taxon>
        <taxon>Eucarida</taxon>
        <taxon>Decapoda</taxon>
        <taxon>Pleocyemata</taxon>
        <taxon>Brachyura</taxon>
        <taxon>Eubrachyura</taxon>
        <taxon>Portunoidea</taxon>
        <taxon>Portunidae</taxon>
        <taxon>Portuninae</taxon>
        <taxon>Portunus</taxon>
    </lineage>
</organism>
<feature type="region of interest" description="Disordered" evidence="1">
    <location>
        <begin position="46"/>
        <end position="76"/>
    </location>
</feature>
<reference evidence="2 3" key="1">
    <citation type="submission" date="2019-05" db="EMBL/GenBank/DDBJ databases">
        <title>Another draft genome of Portunus trituberculatus and its Hox gene families provides insights of decapod evolution.</title>
        <authorList>
            <person name="Jeong J.-H."/>
            <person name="Song I."/>
            <person name="Kim S."/>
            <person name="Choi T."/>
            <person name="Kim D."/>
            <person name="Ryu S."/>
            <person name="Kim W."/>
        </authorList>
    </citation>
    <scope>NUCLEOTIDE SEQUENCE [LARGE SCALE GENOMIC DNA]</scope>
    <source>
        <tissue evidence="2">Muscle</tissue>
    </source>
</reference>
<gene>
    <name evidence="2" type="ORF">E2C01_073852</name>
</gene>
<proteinExistence type="predicted"/>
<accession>A0A5B7IBR7</accession>
<name>A0A5B7IBR7_PORTR</name>
<dbReference type="AlphaFoldDB" id="A0A5B7IBR7"/>
<comment type="caution">
    <text evidence="2">The sequence shown here is derived from an EMBL/GenBank/DDBJ whole genome shotgun (WGS) entry which is preliminary data.</text>
</comment>
<evidence type="ECO:0000256" key="1">
    <source>
        <dbReference type="SAM" id="MobiDB-lite"/>
    </source>
</evidence>
<feature type="region of interest" description="Disordered" evidence="1">
    <location>
        <begin position="1"/>
        <end position="26"/>
    </location>
</feature>
<protein>
    <submittedName>
        <fullName evidence="2">Uncharacterized protein</fullName>
    </submittedName>
</protein>
<evidence type="ECO:0000313" key="3">
    <source>
        <dbReference type="Proteomes" id="UP000324222"/>
    </source>
</evidence>
<evidence type="ECO:0000313" key="2">
    <source>
        <dbReference type="EMBL" id="MPC79329.1"/>
    </source>
</evidence>